<dbReference type="Gene3D" id="3.10.28.20">
    <property type="entry name" value="Acetamidase/Formamidase-like domains"/>
    <property type="match status" value="1"/>
</dbReference>
<reference evidence="1 2" key="1">
    <citation type="submission" date="2018-06" db="EMBL/GenBank/DDBJ databases">
        <title>Chryseolinea flavus sp. nov., a member of the phylum Bacteroidetes isolated from soil.</title>
        <authorList>
            <person name="Li Y."/>
            <person name="Wang J."/>
        </authorList>
    </citation>
    <scope>NUCLEOTIDE SEQUENCE [LARGE SCALE GENOMIC DNA]</scope>
    <source>
        <strain evidence="1 2">SDU1-6</strain>
    </source>
</reference>
<proteinExistence type="predicted"/>
<dbReference type="Proteomes" id="UP000251889">
    <property type="component" value="Unassembled WGS sequence"/>
</dbReference>
<evidence type="ECO:0000313" key="1">
    <source>
        <dbReference type="EMBL" id="RAV98386.1"/>
    </source>
</evidence>
<protein>
    <recommendedName>
        <fullName evidence="3">LPP20 lipoprotein</fullName>
    </recommendedName>
</protein>
<evidence type="ECO:0000313" key="2">
    <source>
        <dbReference type="Proteomes" id="UP000251889"/>
    </source>
</evidence>
<name>A0A364XWN8_9BACT</name>
<dbReference type="PROSITE" id="PS51257">
    <property type="entry name" value="PROKAR_LIPOPROTEIN"/>
    <property type="match status" value="1"/>
</dbReference>
<evidence type="ECO:0008006" key="3">
    <source>
        <dbReference type="Google" id="ProtNLM"/>
    </source>
</evidence>
<dbReference type="EMBL" id="QMFY01000018">
    <property type="protein sequence ID" value="RAV98386.1"/>
    <property type="molecule type" value="Genomic_DNA"/>
</dbReference>
<organism evidence="1 2">
    <name type="scientific">Pseudochryseolinea flava</name>
    <dbReference type="NCBI Taxonomy" id="2059302"/>
    <lineage>
        <taxon>Bacteria</taxon>
        <taxon>Pseudomonadati</taxon>
        <taxon>Bacteroidota</taxon>
        <taxon>Cytophagia</taxon>
        <taxon>Cytophagales</taxon>
        <taxon>Fulvivirgaceae</taxon>
        <taxon>Pseudochryseolinea</taxon>
    </lineage>
</organism>
<dbReference type="AlphaFoldDB" id="A0A364XWN8"/>
<sequence length="465" mass="52572">MGTEKRNIYFVKRLYTLLFVIAAGCSPKVQPPDPESLKPAWLKTEPYQDGYYTGIGHSVKDGTNNYIQAAKKSALDDLISDIKVNISSTSILSQFEADKSVSEQYEQIIKTTAADEIEEFELVDAWEDPNNYWVYYRLSISRYRQIKEEQKRNATLLATDYLQKAKDAERASERLQAISFYFQAFRSIEKYLGEAIRVQVDGKEVLLVNEIYASIQTTLDKVFLKVDPPALNINRRLQQSGQSVVAKANYKDNSKLVADLPLFAAFEKGAGDVFPNYKTDEHGQAKILLTKIGSRDLEQTLNVKVDIDMLSGNSSSPIFKLIAKTFHVPQSQAMLRVQRPVVYMTSLEKSLGQNKASIQISNKLRNLLANNGFEFTDSKGTADLWFDVQSDSERGSITGSIYITYLTSNIKVMAVKENKEIYATTLDRVRGYGLDYDKSSIDAYSKALETLEKERMSELLNTILQ</sequence>
<comment type="caution">
    <text evidence="1">The sequence shown here is derived from an EMBL/GenBank/DDBJ whole genome shotgun (WGS) entry which is preliminary data.</text>
</comment>
<accession>A0A364XWN8</accession>
<keyword evidence="2" id="KW-1185">Reference proteome</keyword>
<dbReference type="OrthoDB" id="979116at2"/>
<gene>
    <name evidence="1" type="ORF">DQQ10_23960</name>
</gene>